<name>A0ABT5TDH4_9RHOB</name>
<organism evidence="1 2">
    <name type="scientific">Roseinatronobacter alkalisoli</name>
    <dbReference type="NCBI Taxonomy" id="3028235"/>
    <lineage>
        <taxon>Bacteria</taxon>
        <taxon>Pseudomonadati</taxon>
        <taxon>Pseudomonadota</taxon>
        <taxon>Alphaproteobacteria</taxon>
        <taxon>Rhodobacterales</taxon>
        <taxon>Paracoccaceae</taxon>
        <taxon>Roseinatronobacter</taxon>
    </lineage>
</organism>
<accession>A0ABT5TDH4</accession>
<dbReference type="Proteomes" id="UP001431784">
    <property type="component" value="Unassembled WGS sequence"/>
</dbReference>
<evidence type="ECO:0000313" key="1">
    <source>
        <dbReference type="EMBL" id="MDD7972421.1"/>
    </source>
</evidence>
<reference evidence="1" key="1">
    <citation type="submission" date="2023-02" db="EMBL/GenBank/DDBJ databases">
        <title>Description of Roseinatronobacter alkalisoli sp. nov., an alkaliphilic bacerium isolated from soda soil.</title>
        <authorList>
            <person name="Wei W."/>
        </authorList>
    </citation>
    <scope>NUCLEOTIDE SEQUENCE</scope>
    <source>
        <strain evidence="1">HJB301</strain>
    </source>
</reference>
<keyword evidence="2" id="KW-1185">Reference proteome</keyword>
<evidence type="ECO:0000313" key="2">
    <source>
        <dbReference type="Proteomes" id="UP001431784"/>
    </source>
</evidence>
<gene>
    <name evidence="1" type="ORF">PUT78_15080</name>
</gene>
<comment type="caution">
    <text evidence="1">The sequence shown here is derived from an EMBL/GenBank/DDBJ whole genome shotgun (WGS) entry which is preliminary data.</text>
</comment>
<protein>
    <submittedName>
        <fullName evidence="1">Uncharacterized protein</fullName>
    </submittedName>
</protein>
<sequence>MTYARAQAPAPPVENGRVALSDGLLRAADEARLLSQQAARLDANIGAALAQADPGVTRDLQNADILRQGLEGLTQFLTALVETLDRDGTCNPVVATEALLMRDQSLRLAHGAAFSPAKTVSAADLWDQ</sequence>
<dbReference type="RefSeq" id="WP_274353093.1">
    <property type="nucleotide sequence ID" value="NZ_JAQZSM010000015.1"/>
</dbReference>
<proteinExistence type="predicted"/>
<dbReference type="EMBL" id="JAQZSM010000015">
    <property type="protein sequence ID" value="MDD7972421.1"/>
    <property type="molecule type" value="Genomic_DNA"/>
</dbReference>